<dbReference type="Pfam" id="PF01719">
    <property type="entry name" value="Rep_OBD"/>
    <property type="match status" value="1"/>
</dbReference>
<dbReference type="InterPro" id="IPR000605">
    <property type="entry name" value="Helicase_SF3_ssDNA/RNA_vir"/>
</dbReference>
<dbReference type="GO" id="GO:0003724">
    <property type="term" value="F:RNA helicase activity"/>
    <property type="evidence" value="ECO:0007669"/>
    <property type="project" value="InterPro"/>
</dbReference>
<protein>
    <submittedName>
        <fullName evidence="3">Replication protein</fullName>
    </submittedName>
</protein>
<accession>A0A0U5JTS0</accession>
<dbReference type="Pfam" id="PF00910">
    <property type="entry name" value="RNA_helicase"/>
    <property type="match status" value="1"/>
</dbReference>
<name>A0A0U5JTS0_LIMRT</name>
<evidence type="ECO:0000259" key="2">
    <source>
        <dbReference type="Pfam" id="PF01719"/>
    </source>
</evidence>
<dbReference type="Gene3D" id="3.40.1310.30">
    <property type="match status" value="1"/>
</dbReference>
<dbReference type="GO" id="GO:0005727">
    <property type="term" value="C:extrachromosomal circular DNA"/>
    <property type="evidence" value="ECO:0007669"/>
    <property type="project" value="InterPro"/>
</dbReference>
<dbReference type="EMBL" id="LN887619">
    <property type="protein sequence ID" value="CUR41281.1"/>
    <property type="molecule type" value="Genomic_DNA"/>
</dbReference>
<reference evidence="4" key="1">
    <citation type="submission" date="2015-10" db="EMBL/GenBank/DDBJ databases">
        <authorList>
            <person name="Crossman L.C."/>
        </authorList>
    </citation>
    <scope>NUCLEOTIDE SEQUENCE [LARGE SCALE GENOMIC DNA]</scope>
    <source>
        <strain evidence="4">20-2</strain>
    </source>
</reference>
<organism evidence="3 4">
    <name type="scientific">Limosilactobacillus reuteri</name>
    <name type="common">Lactobacillus reuteri</name>
    <dbReference type="NCBI Taxonomy" id="1598"/>
    <lineage>
        <taxon>Bacteria</taxon>
        <taxon>Bacillati</taxon>
        <taxon>Bacillota</taxon>
        <taxon>Bacilli</taxon>
        <taxon>Lactobacillales</taxon>
        <taxon>Lactobacillaceae</taxon>
        <taxon>Limosilactobacillus</taxon>
    </lineage>
</organism>
<evidence type="ECO:0000313" key="3">
    <source>
        <dbReference type="EMBL" id="CUR41281.1"/>
    </source>
</evidence>
<dbReference type="RefSeq" id="WP_180977139.1">
    <property type="nucleotide sequence ID" value="NZ_LN887619.1"/>
</dbReference>
<feature type="domain" description="Plasmid replication protein origin binding" evidence="2">
    <location>
        <begin position="36"/>
        <end position="136"/>
    </location>
</feature>
<dbReference type="GO" id="GO:0003723">
    <property type="term" value="F:RNA binding"/>
    <property type="evidence" value="ECO:0007669"/>
    <property type="project" value="InterPro"/>
</dbReference>
<dbReference type="InterPro" id="IPR002631">
    <property type="entry name" value="Plasmid_rep_OBD"/>
</dbReference>
<dbReference type="GO" id="GO:0006260">
    <property type="term" value="P:DNA replication"/>
    <property type="evidence" value="ECO:0007669"/>
    <property type="project" value="InterPro"/>
</dbReference>
<dbReference type="GO" id="GO:0003916">
    <property type="term" value="F:DNA topoisomerase activity"/>
    <property type="evidence" value="ECO:0007669"/>
    <property type="project" value="InterPro"/>
</dbReference>
<dbReference type="AlphaFoldDB" id="A0A0U5JTS0"/>
<dbReference type="GO" id="GO:0003677">
    <property type="term" value="F:DNA binding"/>
    <property type="evidence" value="ECO:0007669"/>
    <property type="project" value="InterPro"/>
</dbReference>
<dbReference type="Proteomes" id="UP000235484">
    <property type="component" value="Unassembled WGS sequence"/>
</dbReference>
<gene>
    <name evidence="3" type="ORF">LRLP16767_LR202_01343</name>
</gene>
<sequence length="389" mass="45659">MSDEGNKITRSQIVMYVQQLSYLPFNSLDALERRLKELKKDKGLINWAYIIHNKDRKNGKAIEKHIHLDLRFKTRMSVKSIAKMLDDETERIEVFTKRGQSLEQSWINALSYLIHRTAKSKDKYPYDPNEVKANFDYIKTIKNAEKSIVGANKIVDQFLKEEIDYDTAEMLLSNYGAKVLSKNKKILDDAQNFLNRKHYKEWVKDKKKTNQSIIVVWIWGEAGTGKTSFCKDFMNERNIEYYEASGHNDPFQNYAGEKGLILDELRPRNYITYSDLLKILDPYDYDKTAVARYHNKYLMCDYIFVTSPFSPYSFYKNAQVKDTNDSLDQLHRRISILLHFTSKDIIEVKVEGNTYKEISRIKNVWSQEARGQQDNKLSLNELTDLKGND</sequence>
<proteinExistence type="predicted"/>
<evidence type="ECO:0000259" key="1">
    <source>
        <dbReference type="Pfam" id="PF00910"/>
    </source>
</evidence>
<dbReference type="Gene3D" id="3.40.50.300">
    <property type="entry name" value="P-loop containing nucleotide triphosphate hydrolases"/>
    <property type="match status" value="1"/>
</dbReference>
<evidence type="ECO:0000313" key="4">
    <source>
        <dbReference type="Proteomes" id="UP000235484"/>
    </source>
</evidence>
<dbReference type="SUPFAM" id="SSF52540">
    <property type="entry name" value="P-loop containing nucleoside triphosphate hydrolases"/>
    <property type="match status" value="1"/>
</dbReference>
<dbReference type="InterPro" id="IPR027417">
    <property type="entry name" value="P-loop_NTPase"/>
</dbReference>
<feature type="domain" description="Helicase superfamily 3 single-stranded DNA/RNA virus" evidence="1">
    <location>
        <begin position="216"/>
        <end position="307"/>
    </location>
</feature>